<dbReference type="InterPro" id="IPR007433">
    <property type="entry name" value="DUF481"/>
</dbReference>
<dbReference type="AlphaFoldDB" id="A0A923TAY3"/>
<dbReference type="RefSeq" id="WP_187468675.1">
    <property type="nucleotide sequence ID" value="NZ_JACSIT010000153.1"/>
</dbReference>
<keyword evidence="2" id="KW-1185">Reference proteome</keyword>
<dbReference type="Pfam" id="PF04338">
    <property type="entry name" value="DUF481"/>
    <property type="match status" value="1"/>
</dbReference>
<comment type="caution">
    <text evidence="1">The sequence shown here is derived from an EMBL/GenBank/DDBJ whole genome shotgun (WGS) entry which is preliminary data.</text>
</comment>
<accession>A0A923TAY3</accession>
<sequence length="260" mass="30230">MLYSWRRGWAWFLPLLFIGLHGTCVRAQIVNIEDKRKALDSIGWFGQVDLSGSLTKNQTLVTTLRGGLRLDRLGRKGNVLVLGDYELVQVSGSNALNAGFIHLRYGYELKDKWRLETFTQVQYNEQLRLTLRFLAGTGIRRRLYKNNGQRAYLGVLYMYEYDELARSEITYRDHRMSSYLTLGFTPFANVRLANTTYYQPRLPDFSFPRVSTITTVEVGLTVRLRFTSQYSLTYDARVSQDLPDVPNTTYTWVNGLRWVF</sequence>
<reference evidence="1" key="1">
    <citation type="submission" date="2020-08" db="EMBL/GenBank/DDBJ databases">
        <title>Lewinella bacteria from marine environments.</title>
        <authorList>
            <person name="Zhong Y."/>
        </authorList>
    </citation>
    <scope>NUCLEOTIDE SEQUENCE</scope>
    <source>
        <strain evidence="1">KCTC 42187</strain>
    </source>
</reference>
<dbReference type="EMBL" id="JACSIT010000153">
    <property type="protein sequence ID" value="MBC6996673.1"/>
    <property type="molecule type" value="Genomic_DNA"/>
</dbReference>
<proteinExistence type="predicted"/>
<dbReference type="Proteomes" id="UP000650081">
    <property type="component" value="Unassembled WGS sequence"/>
</dbReference>
<evidence type="ECO:0000313" key="1">
    <source>
        <dbReference type="EMBL" id="MBC6996673.1"/>
    </source>
</evidence>
<protein>
    <submittedName>
        <fullName evidence="1">DUF481 domain-containing protein</fullName>
    </submittedName>
</protein>
<organism evidence="1 2">
    <name type="scientific">Neolewinella lacunae</name>
    <dbReference type="NCBI Taxonomy" id="1517758"/>
    <lineage>
        <taxon>Bacteria</taxon>
        <taxon>Pseudomonadati</taxon>
        <taxon>Bacteroidota</taxon>
        <taxon>Saprospiria</taxon>
        <taxon>Saprospirales</taxon>
        <taxon>Lewinellaceae</taxon>
        <taxon>Neolewinella</taxon>
    </lineage>
</organism>
<evidence type="ECO:0000313" key="2">
    <source>
        <dbReference type="Proteomes" id="UP000650081"/>
    </source>
</evidence>
<gene>
    <name evidence="1" type="ORF">H9S92_21050</name>
</gene>
<name>A0A923TAY3_9BACT</name>